<comment type="caution">
    <text evidence="3">The sequence shown here is derived from an EMBL/GenBank/DDBJ whole genome shotgun (WGS) entry which is preliminary data.</text>
</comment>
<dbReference type="InterPro" id="IPR013785">
    <property type="entry name" value="Aldolase_TIM"/>
</dbReference>
<keyword evidence="1" id="KW-0812">Transmembrane</keyword>
<dbReference type="Pfam" id="PF13186">
    <property type="entry name" value="SPASM"/>
    <property type="match status" value="1"/>
</dbReference>
<keyword evidence="4" id="KW-1185">Reference proteome</keyword>
<reference evidence="3 4" key="1">
    <citation type="submission" date="2024-09" db="EMBL/GenBank/DDBJ databases">
        <title>Laminarin stimulates single cell rates of sulfate reduction while oxygen inhibits transcriptomic activity in coastal marine sediment.</title>
        <authorList>
            <person name="Lindsay M."/>
            <person name="Orcutt B."/>
            <person name="Emerson D."/>
            <person name="Stepanauskas R."/>
            <person name="D'Angelo T."/>
        </authorList>
    </citation>
    <scope>NUCLEOTIDE SEQUENCE [LARGE SCALE GENOMIC DNA]</scope>
    <source>
        <strain evidence="3">SAG AM-311-K15</strain>
    </source>
</reference>
<name>A0ABV6Z6V3_UNCC1</name>
<dbReference type="Proteomes" id="UP001594351">
    <property type="component" value="Unassembled WGS sequence"/>
</dbReference>
<keyword evidence="1" id="KW-0472">Membrane</keyword>
<dbReference type="Gene3D" id="3.20.20.70">
    <property type="entry name" value="Aldolase class I"/>
    <property type="match status" value="1"/>
</dbReference>
<dbReference type="InterPro" id="IPR023885">
    <property type="entry name" value="4Fe4S-binding_SPASM_dom"/>
</dbReference>
<gene>
    <name evidence="3" type="ORF">ACFL27_28630</name>
</gene>
<keyword evidence="1" id="KW-1133">Transmembrane helix</keyword>
<evidence type="ECO:0000313" key="4">
    <source>
        <dbReference type="Proteomes" id="UP001594351"/>
    </source>
</evidence>
<evidence type="ECO:0000313" key="3">
    <source>
        <dbReference type="EMBL" id="MFC1854169.1"/>
    </source>
</evidence>
<dbReference type="InterPro" id="IPR058240">
    <property type="entry name" value="rSAM_sf"/>
</dbReference>
<dbReference type="CDD" id="cd21109">
    <property type="entry name" value="SPASM"/>
    <property type="match status" value="1"/>
</dbReference>
<organism evidence="3 4">
    <name type="scientific">candidate division CSSED10-310 bacterium</name>
    <dbReference type="NCBI Taxonomy" id="2855610"/>
    <lineage>
        <taxon>Bacteria</taxon>
        <taxon>Bacteria division CSSED10-310</taxon>
    </lineage>
</organism>
<sequence>MRAGEGAWETIPCYIAWIHTRIKVDGTIIPCATCDLSMGNLQTHSFDEIWNGSVYRDFRRKTLSTEGLKRMGAYCDCGFCCHYEKNLSVHRIFKWFSPLNSVRKRVITGIGLSLLLSGGLLWRGYFMQTKAMS</sequence>
<feature type="domain" description="4Fe4S-binding SPASM" evidence="2">
    <location>
        <begin position="13"/>
        <end position="65"/>
    </location>
</feature>
<evidence type="ECO:0000259" key="2">
    <source>
        <dbReference type="Pfam" id="PF13186"/>
    </source>
</evidence>
<evidence type="ECO:0000256" key="1">
    <source>
        <dbReference type="SAM" id="Phobius"/>
    </source>
</evidence>
<dbReference type="EMBL" id="JBHPBY010000747">
    <property type="protein sequence ID" value="MFC1854169.1"/>
    <property type="molecule type" value="Genomic_DNA"/>
</dbReference>
<proteinExistence type="predicted"/>
<protein>
    <submittedName>
        <fullName evidence="3">SPASM domain-containing protein</fullName>
    </submittedName>
</protein>
<feature type="transmembrane region" description="Helical" evidence="1">
    <location>
        <begin position="106"/>
        <end position="125"/>
    </location>
</feature>
<accession>A0ABV6Z6V3</accession>
<dbReference type="SUPFAM" id="SSF102114">
    <property type="entry name" value="Radical SAM enzymes"/>
    <property type="match status" value="1"/>
</dbReference>